<dbReference type="InterPro" id="IPR001650">
    <property type="entry name" value="Helicase_C-like"/>
</dbReference>
<dbReference type="SMART" id="SM00487">
    <property type="entry name" value="DEXDc"/>
    <property type="match status" value="1"/>
</dbReference>
<evidence type="ECO:0000256" key="2">
    <source>
        <dbReference type="ARBA" id="ARBA00022801"/>
    </source>
</evidence>
<keyword evidence="2 7" id="KW-0378">Hydrolase</keyword>
<dbReference type="PROSITE" id="PS51195">
    <property type="entry name" value="Q_MOTIF"/>
    <property type="match status" value="1"/>
</dbReference>
<dbReference type="KEGG" id="pvac:HC248_01801"/>
<dbReference type="InterPro" id="IPR011545">
    <property type="entry name" value="DEAD/DEAH_box_helicase_dom"/>
</dbReference>
<comment type="similarity">
    <text evidence="5 7">Belongs to the DEAD box helicase family.</text>
</comment>
<dbReference type="GO" id="GO:0005829">
    <property type="term" value="C:cytosol"/>
    <property type="evidence" value="ECO:0007669"/>
    <property type="project" value="TreeGrafter"/>
</dbReference>
<evidence type="ECO:0000313" key="11">
    <source>
        <dbReference type="EMBL" id="QJC56495.1"/>
    </source>
</evidence>
<dbReference type="RefSeq" id="WP_168922191.1">
    <property type="nucleotide sequence ID" value="NZ_CP051461.1"/>
</dbReference>
<keyword evidence="12" id="KW-1185">Reference proteome</keyword>
<dbReference type="InterPro" id="IPR014014">
    <property type="entry name" value="RNA_helicase_DEAD_Q_motif"/>
</dbReference>
<evidence type="ECO:0000259" key="9">
    <source>
        <dbReference type="PROSITE" id="PS51194"/>
    </source>
</evidence>
<dbReference type="CDD" id="cd18787">
    <property type="entry name" value="SF2_C_DEAD"/>
    <property type="match status" value="1"/>
</dbReference>
<evidence type="ECO:0000259" key="10">
    <source>
        <dbReference type="PROSITE" id="PS51195"/>
    </source>
</evidence>
<dbReference type="Pfam" id="PF00271">
    <property type="entry name" value="Helicase_C"/>
    <property type="match status" value="1"/>
</dbReference>
<dbReference type="PROSITE" id="PS51194">
    <property type="entry name" value="HELICASE_CTER"/>
    <property type="match status" value="1"/>
</dbReference>
<dbReference type="InterPro" id="IPR050079">
    <property type="entry name" value="DEAD_box_RNA_helicase"/>
</dbReference>
<keyword evidence="1 7" id="KW-0547">Nucleotide-binding</keyword>
<feature type="domain" description="DEAD-box RNA helicase Q" evidence="10">
    <location>
        <begin position="1"/>
        <end position="33"/>
    </location>
</feature>
<keyword evidence="3 7" id="KW-0347">Helicase</keyword>
<dbReference type="GO" id="GO:0005524">
    <property type="term" value="F:ATP binding"/>
    <property type="evidence" value="ECO:0007669"/>
    <property type="project" value="UniProtKB-KW"/>
</dbReference>
<proteinExistence type="inferred from homology"/>
<protein>
    <submittedName>
        <fullName evidence="11">ATP-dependent RNA helicase RhlE</fullName>
        <ecNumber evidence="11">3.6.4.13</ecNumber>
    </submittedName>
</protein>
<evidence type="ECO:0000313" key="12">
    <source>
        <dbReference type="Proteomes" id="UP000502041"/>
    </source>
</evidence>
<accession>A0A6H2H9F8</accession>
<dbReference type="AlphaFoldDB" id="A0A6H2H9F8"/>
<dbReference type="Proteomes" id="UP000502041">
    <property type="component" value="Chromosome"/>
</dbReference>
<reference evidence="11 12" key="1">
    <citation type="submission" date="2020-04" db="EMBL/GenBank/DDBJ databases">
        <title>Complete genome of a Psychrophilic, Marine, Gas Vacuolate Bacterium Polaromonas vacuolata KCTC 22033T.</title>
        <authorList>
            <person name="Hwang K."/>
            <person name="Kim K.M."/>
        </authorList>
    </citation>
    <scope>NUCLEOTIDE SEQUENCE [LARGE SCALE GENOMIC DNA]</scope>
    <source>
        <strain evidence="11 12">KCTC 22033</strain>
    </source>
</reference>
<evidence type="ECO:0000256" key="7">
    <source>
        <dbReference type="RuleBase" id="RU000492"/>
    </source>
</evidence>
<evidence type="ECO:0000256" key="4">
    <source>
        <dbReference type="ARBA" id="ARBA00022840"/>
    </source>
</evidence>
<sequence length="419" mass="45017">MLFTDLGFSPATLPALLKALSDNGYSAPTEIQSAAIPAILQGRDVIGSAQTGSGKTAAFCLPLLEQVMLAQPQSVSPRRIHALILVPTRELAAQVGAAIDGFAKHLAKRVKVAVVFGGVSINPQMINLRGGADILVATPGRLLDLIEHNAVSISKVNCVVLDEADRLLDLGFGEELGRVLQLLPAKRQSLFFSATFAPAIEKLAQSMLSNPLRIEIAALAATEPDITQRAIAVDASRRTQLLRHLVQTEKWSRVLVFVATKHAAEMIADKLRKYAIEAEPFHGELSQGKRNQVLMDFKAKTVQVVVATDVAARGIDINQLPVVVNYDLPRSATDYTHRIGRTGRAGESGMAVSFVSGSTQAHFKLIEKRQRLSVALEEIVGFEPIETAVVNAVDPLSVGGIKGKRPSKKDKLRAAAAEE</sequence>
<dbReference type="SUPFAM" id="SSF52540">
    <property type="entry name" value="P-loop containing nucleoside triphosphate hydrolases"/>
    <property type="match status" value="1"/>
</dbReference>
<evidence type="ECO:0000256" key="3">
    <source>
        <dbReference type="ARBA" id="ARBA00022806"/>
    </source>
</evidence>
<keyword evidence="4 7" id="KW-0067">ATP-binding</keyword>
<dbReference type="InterPro" id="IPR000629">
    <property type="entry name" value="RNA-helicase_DEAD-box_CS"/>
</dbReference>
<dbReference type="InterPro" id="IPR044742">
    <property type="entry name" value="DEAD/DEAH_RhlB"/>
</dbReference>
<evidence type="ECO:0000256" key="6">
    <source>
        <dbReference type="PROSITE-ProRule" id="PRU00552"/>
    </source>
</evidence>
<feature type="short sequence motif" description="Q motif" evidence="6">
    <location>
        <begin position="1"/>
        <end position="33"/>
    </location>
</feature>
<dbReference type="GO" id="GO:0003676">
    <property type="term" value="F:nucleic acid binding"/>
    <property type="evidence" value="ECO:0007669"/>
    <property type="project" value="InterPro"/>
</dbReference>
<feature type="domain" description="Helicase ATP-binding" evidence="8">
    <location>
        <begin position="36"/>
        <end position="214"/>
    </location>
</feature>
<evidence type="ECO:0000259" key="8">
    <source>
        <dbReference type="PROSITE" id="PS51192"/>
    </source>
</evidence>
<dbReference type="InterPro" id="IPR014001">
    <property type="entry name" value="Helicase_ATP-bd"/>
</dbReference>
<dbReference type="PROSITE" id="PS51192">
    <property type="entry name" value="HELICASE_ATP_BIND_1"/>
    <property type="match status" value="1"/>
</dbReference>
<dbReference type="GO" id="GO:0016787">
    <property type="term" value="F:hydrolase activity"/>
    <property type="evidence" value="ECO:0007669"/>
    <property type="project" value="UniProtKB-KW"/>
</dbReference>
<dbReference type="Pfam" id="PF00270">
    <property type="entry name" value="DEAD"/>
    <property type="match status" value="1"/>
</dbReference>
<evidence type="ECO:0000256" key="1">
    <source>
        <dbReference type="ARBA" id="ARBA00022741"/>
    </source>
</evidence>
<dbReference type="EC" id="3.6.4.13" evidence="11"/>
<dbReference type="PANTHER" id="PTHR47959:SF13">
    <property type="entry name" value="ATP-DEPENDENT RNA HELICASE RHLE"/>
    <property type="match status" value="1"/>
</dbReference>
<dbReference type="SMART" id="SM00490">
    <property type="entry name" value="HELICc"/>
    <property type="match status" value="1"/>
</dbReference>
<dbReference type="GO" id="GO:0003724">
    <property type="term" value="F:RNA helicase activity"/>
    <property type="evidence" value="ECO:0007669"/>
    <property type="project" value="UniProtKB-EC"/>
</dbReference>
<organism evidence="11 12">
    <name type="scientific">Polaromonas vacuolata</name>
    <dbReference type="NCBI Taxonomy" id="37448"/>
    <lineage>
        <taxon>Bacteria</taxon>
        <taxon>Pseudomonadati</taxon>
        <taxon>Pseudomonadota</taxon>
        <taxon>Betaproteobacteria</taxon>
        <taxon>Burkholderiales</taxon>
        <taxon>Comamonadaceae</taxon>
        <taxon>Polaromonas</taxon>
    </lineage>
</organism>
<dbReference type="PROSITE" id="PS00039">
    <property type="entry name" value="DEAD_ATP_HELICASE"/>
    <property type="match status" value="1"/>
</dbReference>
<gene>
    <name evidence="11" type="primary">rhlE_2</name>
    <name evidence="11" type="ORF">HC248_01801</name>
</gene>
<name>A0A6H2H9F8_9BURK</name>
<dbReference type="EMBL" id="CP051461">
    <property type="protein sequence ID" value="QJC56495.1"/>
    <property type="molecule type" value="Genomic_DNA"/>
</dbReference>
<feature type="domain" description="Helicase C-terminal" evidence="9">
    <location>
        <begin position="240"/>
        <end position="387"/>
    </location>
</feature>
<dbReference type="Gene3D" id="3.40.50.300">
    <property type="entry name" value="P-loop containing nucleotide triphosphate hydrolases"/>
    <property type="match status" value="2"/>
</dbReference>
<dbReference type="PANTHER" id="PTHR47959">
    <property type="entry name" value="ATP-DEPENDENT RNA HELICASE RHLE-RELATED"/>
    <property type="match status" value="1"/>
</dbReference>
<dbReference type="CDD" id="cd00268">
    <property type="entry name" value="DEADc"/>
    <property type="match status" value="1"/>
</dbReference>
<evidence type="ECO:0000256" key="5">
    <source>
        <dbReference type="ARBA" id="ARBA00038437"/>
    </source>
</evidence>
<dbReference type="InterPro" id="IPR027417">
    <property type="entry name" value="P-loop_NTPase"/>
</dbReference>